<evidence type="ECO:0008006" key="3">
    <source>
        <dbReference type="Google" id="ProtNLM"/>
    </source>
</evidence>
<dbReference type="RefSeq" id="WP_103787931.1">
    <property type="nucleotide sequence ID" value="NZ_PQVF01000003.1"/>
</dbReference>
<dbReference type="OrthoDB" id="659408at2"/>
<reference evidence="1 2" key="1">
    <citation type="submission" date="2018-01" db="EMBL/GenBank/DDBJ databases">
        <authorList>
            <person name="Gaut B.S."/>
            <person name="Morton B.R."/>
            <person name="Clegg M.T."/>
            <person name="Duvall M.R."/>
        </authorList>
    </citation>
    <scope>NUCLEOTIDE SEQUENCE [LARGE SCALE GENOMIC DNA]</scope>
    <source>
        <strain evidence="1 2">HR-AV</strain>
    </source>
</reference>
<evidence type="ECO:0000313" key="1">
    <source>
        <dbReference type="EMBL" id="POY37800.1"/>
    </source>
</evidence>
<sequence length="214" mass="24556">MNVYFISGLGADKRVFDKLSLPTNFQIHHITWIEPYPKEPITDYVKRLSLQIDTSKAFCLIGLSFGGIILSELLKVVSPQKAIIISSVKSTIEFPWYFRFAGKLKLHKLILSPLLKSANWFSFKLFGLQSLEEQQLFKDILNDTSTNFMHWAIDKVLTWRHENPSKDIIHIHGTSDLILPYKLITAEFTIKNGGHFMVYNRAVEVSSILTTIIN</sequence>
<accession>A0A2S5A5D0</accession>
<dbReference type="Gene3D" id="3.40.50.1820">
    <property type="entry name" value="alpha/beta hydrolase"/>
    <property type="match status" value="1"/>
</dbReference>
<dbReference type="Proteomes" id="UP000236893">
    <property type="component" value="Unassembled WGS sequence"/>
</dbReference>
<name>A0A2S5A5D0_9SPHI</name>
<proteinExistence type="predicted"/>
<evidence type="ECO:0000313" key="2">
    <source>
        <dbReference type="Proteomes" id="UP000236893"/>
    </source>
</evidence>
<dbReference type="SUPFAM" id="SSF53474">
    <property type="entry name" value="alpha/beta-Hydrolases"/>
    <property type="match status" value="1"/>
</dbReference>
<protein>
    <recommendedName>
        <fullName evidence="3">Alpha/beta hydrolase</fullName>
    </recommendedName>
</protein>
<dbReference type="EMBL" id="PQVF01000003">
    <property type="protein sequence ID" value="POY37800.1"/>
    <property type="molecule type" value="Genomic_DNA"/>
</dbReference>
<keyword evidence="2" id="KW-1185">Reference proteome</keyword>
<comment type="caution">
    <text evidence="1">The sequence shown here is derived from an EMBL/GenBank/DDBJ whole genome shotgun (WGS) entry which is preliminary data.</text>
</comment>
<gene>
    <name evidence="1" type="ORF">C3K47_04505</name>
</gene>
<dbReference type="InterPro" id="IPR029058">
    <property type="entry name" value="AB_hydrolase_fold"/>
</dbReference>
<organism evidence="1 2">
    <name type="scientific">Solitalea longa</name>
    <dbReference type="NCBI Taxonomy" id="2079460"/>
    <lineage>
        <taxon>Bacteria</taxon>
        <taxon>Pseudomonadati</taxon>
        <taxon>Bacteroidota</taxon>
        <taxon>Sphingobacteriia</taxon>
        <taxon>Sphingobacteriales</taxon>
        <taxon>Sphingobacteriaceae</taxon>
        <taxon>Solitalea</taxon>
    </lineage>
</organism>
<dbReference type="AlphaFoldDB" id="A0A2S5A5D0"/>